<gene>
    <name evidence="1" type="ORF">ORV05_27495</name>
</gene>
<organism evidence="1 2">
    <name type="scientific">Amycolatopsis cynarae</name>
    <dbReference type="NCBI Taxonomy" id="2995223"/>
    <lineage>
        <taxon>Bacteria</taxon>
        <taxon>Bacillati</taxon>
        <taxon>Actinomycetota</taxon>
        <taxon>Actinomycetes</taxon>
        <taxon>Pseudonocardiales</taxon>
        <taxon>Pseudonocardiaceae</taxon>
        <taxon>Amycolatopsis</taxon>
    </lineage>
</organism>
<reference evidence="1" key="1">
    <citation type="submission" date="2022-11" db="EMBL/GenBank/DDBJ databases">
        <authorList>
            <person name="Mo P."/>
        </authorList>
    </citation>
    <scope>NUCLEOTIDE SEQUENCE</scope>
    <source>
        <strain evidence="1">HUAS 11-8</strain>
    </source>
</reference>
<protein>
    <submittedName>
        <fullName evidence="1">Uncharacterized protein</fullName>
    </submittedName>
</protein>
<evidence type="ECO:0000313" key="1">
    <source>
        <dbReference type="EMBL" id="WAL64676.1"/>
    </source>
</evidence>
<accession>A0ABY7AXD3</accession>
<proteinExistence type="predicted"/>
<sequence length="311" mass="34305">MRCACGHEPSAHGDGGCQVILGEERGYGLEASDSFISTTWCPCNRSYDEFRDYAASRLPAVAGLPSMPKRMAREYPENHPARAALEHLDGLMREGGARRSPQGTDGVEDHRRGWLEILDREDTDAASCVRHVLGRFQGRELFPFHSARDLDPARRPAAEWSRRLHRHPRTAAVELVEPTAGVAEILIDPQTRAPVVRTGNGLLRTVLPRRLPSGSPLAELILDQVLWVRTGDDKLYLAPQQFSRSERTSPEVYHRRLAWLIEVLLTDIAADAAGVQDRGEAAPGLLRLATLPWPEGTVLPRSALEAARAGG</sequence>
<dbReference type="EMBL" id="CP113836">
    <property type="protein sequence ID" value="WAL64676.1"/>
    <property type="molecule type" value="Genomic_DNA"/>
</dbReference>
<dbReference type="Proteomes" id="UP001163203">
    <property type="component" value="Chromosome"/>
</dbReference>
<evidence type="ECO:0000313" key="2">
    <source>
        <dbReference type="Proteomes" id="UP001163203"/>
    </source>
</evidence>
<name>A0ABY7AXD3_9PSEU</name>
<keyword evidence="2" id="KW-1185">Reference proteome</keyword>
<dbReference type="RefSeq" id="WP_268754898.1">
    <property type="nucleotide sequence ID" value="NZ_CP113836.1"/>
</dbReference>